<evidence type="ECO:0000313" key="3">
    <source>
        <dbReference type="EMBL" id="MDR6103665.1"/>
    </source>
</evidence>
<dbReference type="EMBL" id="JAUTBL010000002">
    <property type="protein sequence ID" value="MDQ1187380.1"/>
    <property type="molecule type" value="Genomic_DNA"/>
</dbReference>
<dbReference type="InterPro" id="IPR011059">
    <property type="entry name" value="Metal-dep_hydrolase_composite"/>
</dbReference>
<dbReference type="CDD" id="cd01293">
    <property type="entry name" value="Bact_CD"/>
    <property type="match status" value="1"/>
</dbReference>
<dbReference type="RefSeq" id="WP_306934639.1">
    <property type="nucleotide sequence ID" value="NZ_JAUTBL010000002.1"/>
</dbReference>
<dbReference type="EC" id="3.5.4.21" evidence="3"/>
<feature type="domain" description="Amidohydrolase 3" evidence="1">
    <location>
        <begin position="233"/>
        <end position="433"/>
    </location>
</feature>
<dbReference type="PANTHER" id="PTHR32027:SF0">
    <property type="entry name" value="CYTOSINE DEAMINASE"/>
    <property type="match status" value="1"/>
</dbReference>
<evidence type="ECO:0000259" key="1">
    <source>
        <dbReference type="Pfam" id="PF07969"/>
    </source>
</evidence>
<dbReference type="InterPro" id="IPR052349">
    <property type="entry name" value="Metallo-hydrolase_Enzymes"/>
</dbReference>
<dbReference type="Gene3D" id="3.20.20.140">
    <property type="entry name" value="Metal-dependent hydrolases"/>
    <property type="match status" value="1"/>
</dbReference>
<sequence length="456" mass="48610">MTIEKSTETIPERAGLAIGSLTGKGQVHLRNARIPAALMAAPGLEGGLRDRDGALLVDLLVQDDAIADIAPAGVLAVDGAVHVIDLAGRHVWPLLVDVHAHLDKGHMVDRAPDSGGTHAGARAATTADRLAHWSHEDVTARMEFGLETAYAHGVAAIRTHLDSHEGQAHITWAAYRQAAERWLSRIALQAVALVPLDVYASGHGRDLADLVADGGGLMGGVTRASGGTHGGLDDMEGLLDILFRLASERDLDIDLHVDEAATGDSLPAIARATMRYGYEGRVTCGHCCSLALLEEEKLAERLALLAQAGISIVTLPTVNMYLQDRQQLRTPRWRGVTPVKELRAAGIRVAVAGDNCRDTFYAYGDHDMLDTWRQAVKILHLDHPYGDAATLAAAVPASIMGQDAGLIAIGRKADLMILNAWTMSQVLARPQSDRSIIRHGASADVALPSYQLLGRG</sequence>
<dbReference type="Proteomes" id="UP001255601">
    <property type="component" value="Unassembled WGS sequence"/>
</dbReference>
<evidence type="ECO:0000313" key="2">
    <source>
        <dbReference type="EMBL" id="MDQ1187380.1"/>
    </source>
</evidence>
<dbReference type="NCBIfam" id="NF005759">
    <property type="entry name" value="PRK07583.1"/>
    <property type="match status" value="1"/>
</dbReference>
<dbReference type="EC" id="3.5.4.1" evidence="3"/>
<keyword evidence="4" id="KW-1185">Reference proteome</keyword>
<dbReference type="Proteomes" id="UP001224781">
    <property type="component" value="Unassembled WGS sequence"/>
</dbReference>
<dbReference type="PANTHER" id="PTHR32027">
    <property type="entry name" value="CYTOSINE DEAMINASE"/>
    <property type="match status" value="1"/>
</dbReference>
<dbReference type="InterPro" id="IPR032466">
    <property type="entry name" value="Metal_Hydrolase"/>
</dbReference>
<dbReference type="GO" id="GO:0047790">
    <property type="term" value="F:creatinine deaminase activity"/>
    <property type="evidence" value="ECO:0007669"/>
    <property type="project" value="UniProtKB-EC"/>
</dbReference>
<gene>
    <name evidence="3" type="ORF">QE369_003862</name>
    <name evidence="2" type="ORF">QE408_004523</name>
</gene>
<comment type="caution">
    <text evidence="3">The sequence shown here is derived from an EMBL/GenBank/DDBJ whole genome shotgun (WGS) entry which is preliminary data.</text>
</comment>
<evidence type="ECO:0000313" key="4">
    <source>
        <dbReference type="Proteomes" id="UP001224781"/>
    </source>
</evidence>
<dbReference type="SUPFAM" id="SSF51556">
    <property type="entry name" value="Metallo-dependent hydrolases"/>
    <property type="match status" value="1"/>
</dbReference>
<dbReference type="InterPro" id="IPR013108">
    <property type="entry name" value="Amidohydro_3"/>
</dbReference>
<protein>
    <submittedName>
        <fullName evidence="3">Cytosine deaminase</fullName>
        <ecNumber evidence="3">3.5.4.1</ecNumber>
        <ecNumber evidence="3">3.5.4.21</ecNumber>
    </submittedName>
</protein>
<accession>A0AAJ2BBY7</accession>
<dbReference type="GO" id="GO:0035888">
    <property type="term" value="F:isoguanine deaminase activity"/>
    <property type="evidence" value="ECO:0007669"/>
    <property type="project" value="TreeGrafter"/>
</dbReference>
<dbReference type="GO" id="GO:0006209">
    <property type="term" value="P:cytosine catabolic process"/>
    <property type="evidence" value="ECO:0007669"/>
    <property type="project" value="TreeGrafter"/>
</dbReference>
<dbReference type="GO" id="GO:0004131">
    <property type="term" value="F:cytosine deaminase activity"/>
    <property type="evidence" value="ECO:0007669"/>
    <property type="project" value="UniProtKB-EC"/>
</dbReference>
<reference evidence="3" key="1">
    <citation type="submission" date="2023-08" db="EMBL/GenBank/DDBJ databases">
        <title>Functional and genomic diversity of the sorghum phyllosphere microbiome.</title>
        <authorList>
            <person name="Shade A."/>
        </authorList>
    </citation>
    <scope>NUCLEOTIDE SEQUENCE</scope>
    <source>
        <strain evidence="3">SORGH_AS_0974</strain>
        <strain evidence="2 4">SORGH_AS_1126</strain>
    </source>
</reference>
<dbReference type="Gene3D" id="2.30.40.10">
    <property type="entry name" value="Urease, subunit C, domain 1"/>
    <property type="match status" value="1"/>
</dbReference>
<organism evidence="3 5">
    <name type="scientific">Agrobacterium larrymoorei</name>
    <dbReference type="NCBI Taxonomy" id="160699"/>
    <lineage>
        <taxon>Bacteria</taxon>
        <taxon>Pseudomonadati</taxon>
        <taxon>Pseudomonadota</taxon>
        <taxon>Alphaproteobacteria</taxon>
        <taxon>Hyphomicrobiales</taxon>
        <taxon>Rhizobiaceae</taxon>
        <taxon>Rhizobium/Agrobacterium group</taxon>
        <taxon>Agrobacterium</taxon>
    </lineage>
</organism>
<dbReference type="SUPFAM" id="SSF51338">
    <property type="entry name" value="Composite domain of metallo-dependent hydrolases"/>
    <property type="match status" value="1"/>
</dbReference>
<keyword evidence="3" id="KW-0378">Hydrolase</keyword>
<dbReference type="AlphaFoldDB" id="A0AAJ2BBY7"/>
<dbReference type="EMBL" id="JAVIZC010000003">
    <property type="protein sequence ID" value="MDR6103665.1"/>
    <property type="molecule type" value="Genomic_DNA"/>
</dbReference>
<proteinExistence type="predicted"/>
<dbReference type="Pfam" id="PF07969">
    <property type="entry name" value="Amidohydro_3"/>
    <property type="match status" value="1"/>
</dbReference>
<name>A0AAJ2BBY7_9HYPH</name>
<evidence type="ECO:0000313" key="5">
    <source>
        <dbReference type="Proteomes" id="UP001255601"/>
    </source>
</evidence>